<dbReference type="PANTHER" id="PTHR13394">
    <property type="entry name" value="ORIGIN RECOGNITION COMPLEX SUBUNIT 6"/>
    <property type="match status" value="1"/>
</dbReference>
<sequence length="295" mass="32705">MDLIALADKYGGLSPQVIGKAQEYLRLLELRIQGGGNAVALMARPAACIELACETLQEPYDSRKLFKLSGGTSLAKHKQTVRVVSSILKLHANNNITVTTAALCVKFGCPALTEFVAAVHDDYKARMHTKLLKSKQQTVDFSRPLFPIAVFYVCAQKANHRVDKAQLIRMTYSHPNEFASVVSSIERLCDLSLAGYSRPDASQLKIGRKRKRLEMPPNKENNANDSNTTTNSTSTSGTRSLDQIKKLIQLQTSSILSLKKADEVHKDNTCPSQQEYVDWKQKVLAKMKTQAPPMN</sequence>
<evidence type="ECO:0000256" key="4">
    <source>
        <dbReference type="ARBA" id="ARBA00023125"/>
    </source>
</evidence>
<dbReference type="STRING" id="74557.A0A1V9ZY87"/>
<dbReference type="InterPro" id="IPR054113">
    <property type="entry name" value="ORC6_cyclin-like_2nd"/>
</dbReference>
<dbReference type="OrthoDB" id="5552484at2759"/>
<feature type="domain" description="ORC6 first cyclin-like" evidence="7">
    <location>
        <begin position="6"/>
        <end position="70"/>
    </location>
</feature>
<dbReference type="InterPro" id="IPR008721">
    <property type="entry name" value="ORC6_cyclin_first"/>
</dbReference>
<organism evidence="9 10">
    <name type="scientific">Thraustotheca clavata</name>
    <dbReference type="NCBI Taxonomy" id="74557"/>
    <lineage>
        <taxon>Eukaryota</taxon>
        <taxon>Sar</taxon>
        <taxon>Stramenopiles</taxon>
        <taxon>Oomycota</taxon>
        <taxon>Saprolegniomycetes</taxon>
        <taxon>Saprolegniales</taxon>
        <taxon>Achlyaceae</taxon>
        <taxon>Thraustotheca</taxon>
    </lineage>
</organism>
<evidence type="ECO:0000256" key="1">
    <source>
        <dbReference type="ARBA" id="ARBA00004123"/>
    </source>
</evidence>
<dbReference type="GO" id="GO:0006270">
    <property type="term" value="P:DNA replication initiation"/>
    <property type="evidence" value="ECO:0007669"/>
    <property type="project" value="TreeGrafter"/>
</dbReference>
<evidence type="ECO:0000259" key="7">
    <source>
        <dbReference type="Pfam" id="PF05460"/>
    </source>
</evidence>
<feature type="domain" description="ORC6 second cyclin-like" evidence="8">
    <location>
        <begin position="98"/>
        <end position="188"/>
    </location>
</feature>
<dbReference type="GO" id="GO:0003677">
    <property type="term" value="F:DNA binding"/>
    <property type="evidence" value="ECO:0007669"/>
    <property type="project" value="UniProtKB-KW"/>
</dbReference>
<evidence type="ECO:0000256" key="2">
    <source>
        <dbReference type="ARBA" id="ARBA00010840"/>
    </source>
</evidence>
<keyword evidence="10" id="KW-1185">Reference proteome</keyword>
<dbReference type="EMBL" id="JNBS01001045">
    <property type="protein sequence ID" value="OQS02995.1"/>
    <property type="molecule type" value="Genomic_DNA"/>
</dbReference>
<keyword evidence="3" id="KW-0235">DNA replication</keyword>
<evidence type="ECO:0000313" key="10">
    <source>
        <dbReference type="Proteomes" id="UP000243217"/>
    </source>
</evidence>
<keyword evidence="4" id="KW-0238">DNA-binding</keyword>
<dbReference type="InterPro" id="IPR020529">
    <property type="entry name" value="ORC6_met/pln"/>
</dbReference>
<reference evidence="9 10" key="1">
    <citation type="journal article" date="2014" name="Genome Biol. Evol.">
        <title>The secreted proteins of Achlya hypogyna and Thraustotheca clavata identify the ancestral oomycete secretome and reveal gene acquisitions by horizontal gene transfer.</title>
        <authorList>
            <person name="Misner I."/>
            <person name="Blouin N."/>
            <person name="Leonard G."/>
            <person name="Richards T.A."/>
            <person name="Lane C.E."/>
        </authorList>
    </citation>
    <scope>NUCLEOTIDE SEQUENCE [LARGE SCALE GENOMIC DNA]</scope>
    <source>
        <strain evidence="9 10">ATCC 34112</strain>
    </source>
</reference>
<dbReference type="Gene3D" id="1.10.472.10">
    <property type="entry name" value="Cyclin-like"/>
    <property type="match status" value="1"/>
</dbReference>
<gene>
    <name evidence="9" type="ORF">THRCLA_04677</name>
</gene>
<evidence type="ECO:0000256" key="6">
    <source>
        <dbReference type="SAM" id="MobiDB-lite"/>
    </source>
</evidence>
<dbReference type="AlphaFoldDB" id="A0A1V9ZY87"/>
<dbReference type="Pfam" id="PF21913">
    <property type="entry name" value="ORC6_2nd"/>
    <property type="match status" value="1"/>
</dbReference>
<proteinExistence type="inferred from homology"/>
<dbReference type="GO" id="GO:0005664">
    <property type="term" value="C:nuclear origin of replication recognition complex"/>
    <property type="evidence" value="ECO:0007669"/>
    <property type="project" value="InterPro"/>
</dbReference>
<accession>A0A1V9ZY87</accession>
<evidence type="ECO:0000256" key="5">
    <source>
        <dbReference type="ARBA" id="ARBA00023242"/>
    </source>
</evidence>
<comment type="caution">
    <text evidence="9">The sequence shown here is derived from an EMBL/GenBank/DDBJ whole genome shotgun (WGS) entry which is preliminary data.</text>
</comment>
<protein>
    <recommendedName>
        <fullName evidence="11">Origin recognition complex subunit 6</fullName>
    </recommendedName>
</protein>
<feature type="compositionally biased region" description="Low complexity" evidence="6">
    <location>
        <begin position="221"/>
        <end position="240"/>
    </location>
</feature>
<name>A0A1V9ZY87_9STRA</name>
<evidence type="ECO:0000313" key="9">
    <source>
        <dbReference type="EMBL" id="OQS02995.1"/>
    </source>
</evidence>
<evidence type="ECO:0008006" key="11">
    <source>
        <dbReference type="Google" id="ProtNLM"/>
    </source>
</evidence>
<dbReference type="Proteomes" id="UP000243217">
    <property type="component" value="Unassembled WGS sequence"/>
</dbReference>
<evidence type="ECO:0000259" key="8">
    <source>
        <dbReference type="Pfam" id="PF21913"/>
    </source>
</evidence>
<comment type="subcellular location">
    <subcellularLocation>
        <location evidence="1">Nucleus</location>
    </subcellularLocation>
</comment>
<dbReference type="Pfam" id="PF05460">
    <property type="entry name" value="ORC6"/>
    <property type="match status" value="1"/>
</dbReference>
<keyword evidence="5" id="KW-0539">Nucleus</keyword>
<comment type="similarity">
    <text evidence="2">Belongs to the ORC6 family.</text>
</comment>
<feature type="region of interest" description="Disordered" evidence="6">
    <location>
        <begin position="204"/>
        <end position="240"/>
    </location>
</feature>
<evidence type="ECO:0000256" key="3">
    <source>
        <dbReference type="ARBA" id="ARBA00022705"/>
    </source>
</evidence>
<dbReference type="PANTHER" id="PTHR13394:SF0">
    <property type="entry name" value="ORIGIN RECOGNITION COMPLEX SUBUNIT 6"/>
    <property type="match status" value="1"/>
</dbReference>